<dbReference type="EMBL" id="JAFEMC010000004">
    <property type="protein sequence ID" value="MBM6577766.1"/>
    <property type="molecule type" value="Genomic_DNA"/>
</dbReference>
<name>A0ABS2D9Z2_9SPHN</name>
<dbReference type="RefSeq" id="WP_204199860.1">
    <property type="nucleotide sequence ID" value="NZ_JAFEMC010000004.1"/>
</dbReference>
<dbReference type="PANTHER" id="PTHR36109:SF2">
    <property type="entry name" value="MEMBRANE PROTEIN"/>
    <property type="match status" value="1"/>
</dbReference>
<evidence type="ECO:0000313" key="3">
    <source>
        <dbReference type="Proteomes" id="UP000763641"/>
    </source>
</evidence>
<feature type="region of interest" description="Disordered" evidence="1">
    <location>
        <begin position="1"/>
        <end position="53"/>
    </location>
</feature>
<keyword evidence="3" id="KW-1185">Reference proteome</keyword>
<feature type="compositionally biased region" description="Basic and acidic residues" evidence="1">
    <location>
        <begin position="27"/>
        <end position="37"/>
    </location>
</feature>
<comment type="caution">
    <text evidence="2">The sequence shown here is derived from an EMBL/GenBank/DDBJ whole genome shotgun (WGS) entry which is preliminary data.</text>
</comment>
<sequence length="258" mass="25788">MSIDNRAGFGSDDPNRGPIDRAVNALDGREDPTRGPIDRTANAVAGHDDPNRGPLDRAANAVTGHEGGTAAALAGDRSGSHTWSGGSVISAMFDSQAEAERAVSELRQAGVHDASLSVIAQNKGTMTTRGGDGEVTDEEHTSVLRGILGGGALGAGLGVAALAIPGVGPLAALGAIAAAAVPEAMAIGAVAGAAAGTFNEVLTKHGVSEDDAAYYGERLKTGGVLVTVQAAGTEGERAREVLYRNGGHSASRARSTAY</sequence>
<accession>A0ABS2D9Z2</accession>
<dbReference type="InterPro" id="IPR052948">
    <property type="entry name" value="Low_temp-induced_all0457"/>
</dbReference>
<evidence type="ECO:0000256" key="1">
    <source>
        <dbReference type="SAM" id="MobiDB-lite"/>
    </source>
</evidence>
<gene>
    <name evidence="2" type="ORF">ILT43_15395</name>
</gene>
<evidence type="ECO:0008006" key="4">
    <source>
        <dbReference type="Google" id="ProtNLM"/>
    </source>
</evidence>
<reference evidence="2 3" key="1">
    <citation type="submission" date="2020-12" db="EMBL/GenBank/DDBJ databases">
        <title>Sphingomonas sp.</title>
        <authorList>
            <person name="Kim M.K."/>
        </authorList>
    </citation>
    <scope>NUCLEOTIDE SEQUENCE [LARGE SCALE GENOMIC DNA]</scope>
    <source>
        <strain evidence="2 3">BT552</strain>
    </source>
</reference>
<dbReference type="Proteomes" id="UP000763641">
    <property type="component" value="Unassembled WGS sequence"/>
</dbReference>
<dbReference type="PANTHER" id="PTHR36109">
    <property type="entry name" value="MEMBRANE PROTEIN-RELATED"/>
    <property type="match status" value="1"/>
</dbReference>
<proteinExistence type="predicted"/>
<evidence type="ECO:0000313" key="2">
    <source>
        <dbReference type="EMBL" id="MBM6577766.1"/>
    </source>
</evidence>
<protein>
    <recommendedName>
        <fullName evidence="4">General stress protein 17M-like domain-containing protein</fullName>
    </recommendedName>
</protein>
<organism evidence="2 3">
    <name type="scientific">Sphingomonas longa</name>
    <dbReference type="NCBI Taxonomy" id="2778730"/>
    <lineage>
        <taxon>Bacteria</taxon>
        <taxon>Pseudomonadati</taxon>
        <taxon>Pseudomonadota</taxon>
        <taxon>Alphaproteobacteria</taxon>
        <taxon>Sphingomonadales</taxon>
        <taxon>Sphingomonadaceae</taxon>
        <taxon>Sphingomonas</taxon>
    </lineage>
</organism>